<sequence>MLGLCLPGGGAKGAFNAGVIYGLYEKGINFNVVSGTSIGAVNGYCIYTRNVNKLKEMWMNIQNEELKMQKFCGKVIDNSQLINNLRKLEGKDENIRSFYVNYINVNNRSLKEIIVDISEVNKDKGLEYIKYSSLLPCRINKEITIEDVFNSFDSKKVFDEFKEDVENGVYDGYNLDGGILNNNLLSPFIKNKVDKLFIISLKKDYNLPEYILDYYNREDIIIIEPNRDMKPNDTLRFEKDFCSDLFNEGYEISKYI</sequence>
<keyword evidence="7" id="KW-1185">Reference proteome</keyword>
<organism evidence="6 7">
    <name type="scientific">Tepidibacter formicigenes DSM 15518</name>
    <dbReference type="NCBI Taxonomy" id="1123349"/>
    <lineage>
        <taxon>Bacteria</taxon>
        <taxon>Bacillati</taxon>
        <taxon>Bacillota</taxon>
        <taxon>Clostridia</taxon>
        <taxon>Peptostreptococcales</taxon>
        <taxon>Peptostreptococcaceae</taxon>
        <taxon>Tepidibacter</taxon>
    </lineage>
</organism>
<dbReference type="PROSITE" id="PS51635">
    <property type="entry name" value="PNPLA"/>
    <property type="match status" value="1"/>
</dbReference>
<feature type="active site" description="Nucleophile" evidence="4">
    <location>
        <position position="37"/>
    </location>
</feature>
<dbReference type="PANTHER" id="PTHR14226:SF29">
    <property type="entry name" value="NEUROPATHY TARGET ESTERASE SWS"/>
    <property type="match status" value="1"/>
</dbReference>
<evidence type="ECO:0000256" key="3">
    <source>
        <dbReference type="ARBA" id="ARBA00023098"/>
    </source>
</evidence>
<dbReference type="AlphaFoldDB" id="A0A1M6TMH5"/>
<evidence type="ECO:0000256" key="1">
    <source>
        <dbReference type="ARBA" id="ARBA00022801"/>
    </source>
</evidence>
<dbReference type="GO" id="GO:0016787">
    <property type="term" value="F:hydrolase activity"/>
    <property type="evidence" value="ECO:0007669"/>
    <property type="project" value="UniProtKB-UniRule"/>
</dbReference>
<protein>
    <submittedName>
        <fullName evidence="6">Patatin-like phospholipase</fullName>
    </submittedName>
</protein>
<dbReference type="InterPro" id="IPR002641">
    <property type="entry name" value="PNPLA_dom"/>
</dbReference>
<feature type="short sequence motif" description="GXSXG" evidence="4">
    <location>
        <begin position="35"/>
        <end position="39"/>
    </location>
</feature>
<dbReference type="Gene3D" id="3.40.1090.10">
    <property type="entry name" value="Cytosolic phospholipase A2 catalytic domain"/>
    <property type="match status" value="1"/>
</dbReference>
<name>A0A1M6TMH5_9FIRM</name>
<gene>
    <name evidence="6" type="ORF">SAMN02744037_02634</name>
</gene>
<evidence type="ECO:0000256" key="2">
    <source>
        <dbReference type="ARBA" id="ARBA00022963"/>
    </source>
</evidence>
<dbReference type="OrthoDB" id="9770965at2"/>
<keyword evidence="2 4" id="KW-0442">Lipid degradation</keyword>
<evidence type="ECO:0000256" key="4">
    <source>
        <dbReference type="PROSITE-ProRule" id="PRU01161"/>
    </source>
</evidence>
<feature type="short sequence motif" description="DGA/G" evidence="4">
    <location>
        <begin position="176"/>
        <end position="178"/>
    </location>
</feature>
<dbReference type="PANTHER" id="PTHR14226">
    <property type="entry name" value="NEUROPATHY TARGET ESTERASE/SWISS CHEESE D.MELANOGASTER"/>
    <property type="match status" value="1"/>
</dbReference>
<keyword evidence="1 4" id="KW-0378">Hydrolase</keyword>
<proteinExistence type="predicted"/>
<dbReference type="Proteomes" id="UP000242497">
    <property type="component" value="Unassembled WGS sequence"/>
</dbReference>
<reference evidence="7" key="1">
    <citation type="submission" date="2016-11" db="EMBL/GenBank/DDBJ databases">
        <authorList>
            <person name="Varghese N."/>
            <person name="Submissions S."/>
        </authorList>
    </citation>
    <scope>NUCLEOTIDE SEQUENCE [LARGE SCALE GENOMIC DNA]</scope>
    <source>
        <strain evidence="7">DSM 15518</strain>
    </source>
</reference>
<dbReference type="SUPFAM" id="SSF52151">
    <property type="entry name" value="FabD/lysophospholipase-like"/>
    <property type="match status" value="1"/>
</dbReference>
<feature type="short sequence motif" description="GXGXXG" evidence="4">
    <location>
        <begin position="8"/>
        <end position="13"/>
    </location>
</feature>
<feature type="active site" description="Proton acceptor" evidence="4">
    <location>
        <position position="176"/>
    </location>
</feature>
<dbReference type="EMBL" id="FRAE01000100">
    <property type="protein sequence ID" value="SHK58120.1"/>
    <property type="molecule type" value="Genomic_DNA"/>
</dbReference>
<feature type="domain" description="PNPLA" evidence="5">
    <location>
        <begin position="4"/>
        <end position="189"/>
    </location>
</feature>
<dbReference type="Pfam" id="PF01734">
    <property type="entry name" value="Patatin"/>
    <property type="match status" value="1"/>
</dbReference>
<evidence type="ECO:0000313" key="6">
    <source>
        <dbReference type="EMBL" id="SHK58120.1"/>
    </source>
</evidence>
<dbReference type="STRING" id="1123349.SAMN02744037_02634"/>
<accession>A0A1M6TMH5</accession>
<dbReference type="InterPro" id="IPR050301">
    <property type="entry name" value="NTE"/>
</dbReference>
<dbReference type="GO" id="GO:0016042">
    <property type="term" value="P:lipid catabolic process"/>
    <property type="evidence" value="ECO:0007669"/>
    <property type="project" value="UniProtKB-UniRule"/>
</dbReference>
<dbReference type="InterPro" id="IPR016035">
    <property type="entry name" value="Acyl_Trfase/lysoPLipase"/>
</dbReference>
<evidence type="ECO:0000259" key="5">
    <source>
        <dbReference type="PROSITE" id="PS51635"/>
    </source>
</evidence>
<dbReference type="RefSeq" id="WP_159428996.1">
    <property type="nucleotide sequence ID" value="NZ_FRAE01000100.1"/>
</dbReference>
<evidence type="ECO:0000313" key="7">
    <source>
        <dbReference type="Proteomes" id="UP000242497"/>
    </source>
</evidence>
<keyword evidence="3 4" id="KW-0443">Lipid metabolism</keyword>